<dbReference type="GeneID" id="100843543"/>
<name>A0A2K2DPT2_BRADI</name>
<evidence type="ECO:0000313" key="2">
    <source>
        <dbReference type="EnsemblPlants" id="PNT76293"/>
    </source>
</evidence>
<evidence type="ECO:0000313" key="1">
    <source>
        <dbReference type="EMBL" id="PNT76293.1"/>
    </source>
</evidence>
<sequence length="119" mass="13709">MRPLGKHVSPRQVALFAAGLVFFGATTYDVHRSIKNNDQPPTREQMEALQVYTTPRSVRTNRYCKFCFPIWTSDDLLNYVSSISEQLKVVDLLRQLYELAKADSDLSDHEDMLSIIEQK</sequence>
<dbReference type="Proteomes" id="UP000008810">
    <property type="component" value="Chromosome 1"/>
</dbReference>
<reference evidence="2" key="3">
    <citation type="submission" date="2018-08" db="UniProtKB">
        <authorList>
            <consortium name="EnsemblPlants"/>
        </authorList>
    </citation>
    <scope>IDENTIFICATION</scope>
    <source>
        <strain evidence="2">cv. Bd21</strain>
    </source>
</reference>
<organism evidence="1">
    <name type="scientific">Brachypodium distachyon</name>
    <name type="common">Purple false brome</name>
    <name type="synonym">Trachynia distachya</name>
    <dbReference type="NCBI Taxonomy" id="15368"/>
    <lineage>
        <taxon>Eukaryota</taxon>
        <taxon>Viridiplantae</taxon>
        <taxon>Streptophyta</taxon>
        <taxon>Embryophyta</taxon>
        <taxon>Tracheophyta</taxon>
        <taxon>Spermatophyta</taxon>
        <taxon>Magnoliopsida</taxon>
        <taxon>Liliopsida</taxon>
        <taxon>Poales</taxon>
        <taxon>Poaceae</taxon>
        <taxon>BOP clade</taxon>
        <taxon>Pooideae</taxon>
        <taxon>Stipodae</taxon>
        <taxon>Brachypodieae</taxon>
        <taxon>Brachypodium</taxon>
    </lineage>
</organism>
<dbReference type="AlphaFoldDB" id="A0A2K2DPT2"/>
<dbReference type="EMBL" id="CM000880">
    <property type="protein sequence ID" value="PNT76293.1"/>
    <property type="molecule type" value="Genomic_DNA"/>
</dbReference>
<evidence type="ECO:0000313" key="3">
    <source>
        <dbReference type="Proteomes" id="UP000008810"/>
    </source>
</evidence>
<accession>A0A2K2DPT2</accession>
<dbReference type="OrthoDB" id="892172at2759"/>
<protein>
    <submittedName>
        <fullName evidence="1 2">Uncharacterized protein</fullName>
    </submittedName>
</protein>
<gene>
    <name evidence="2" type="primary">LOC100843543</name>
    <name evidence="1" type="ORF">BRADI_1g46831v3</name>
</gene>
<reference evidence="1 2" key="1">
    <citation type="journal article" date="2010" name="Nature">
        <title>Genome sequencing and analysis of the model grass Brachypodium distachyon.</title>
        <authorList>
            <consortium name="International Brachypodium Initiative"/>
        </authorList>
    </citation>
    <scope>NUCLEOTIDE SEQUENCE [LARGE SCALE GENOMIC DNA]</scope>
    <source>
        <strain evidence="1">Bd21</strain>
        <strain evidence="2">cv. Bd21</strain>
    </source>
</reference>
<reference evidence="1" key="2">
    <citation type="submission" date="2017-06" db="EMBL/GenBank/DDBJ databases">
        <title>WGS assembly of Brachypodium distachyon.</title>
        <authorList>
            <consortium name="The International Brachypodium Initiative"/>
            <person name="Lucas S."/>
            <person name="Harmon-Smith M."/>
            <person name="Lail K."/>
            <person name="Tice H."/>
            <person name="Grimwood J."/>
            <person name="Bruce D."/>
            <person name="Barry K."/>
            <person name="Shu S."/>
            <person name="Lindquist E."/>
            <person name="Wang M."/>
            <person name="Pitluck S."/>
            <person name="Vogel J.P."/>
            <person name="Garvin D.F."/>
            <person name="Mockler T.C."/>
            <person name="Schmutz J."/>
            <person name="Rokhsar D."/>
            <person name="Bevan M.W."/>
        </authorList>
    </citation>
    <scope>NUCLEOTIDE SEQUENCE</scope>
    <source>
        <strain evidence="1">Bd21</strain>
    </source>
</reference>
<proteinExistence type="predicted"/>
<dbReference type="ExpressionAtlas" id="A0A2K2DPT2">
    <property type="expression patterns" value="baseline"/>
</dbReference>
<dbReference type="EnsemblPlants" id="PNT76293">
    <property type="protein sequence ID" value="PNT76293"/>
    <property type="gene ID" value="BRADI_1g46831v3"/>
</dbReference>
<keyword evidence="3" id="KW-1185">Reference proteome</keyword>
<dbReference type="Gramene" id="PNT76293">
    <property type="protein sequence ID" value="PNT76293"/>
    <property type="gene ID" value="BRADI_1g46831v3"/>
</dbReference>
<dbReference type="RefSeq" id="XP_024313906.1">
    <property type="nucleotide sequence ID" value="XM_024458138.1"/>
</dbReference>